<dbReference type="PROSITE" id="PS51257">
    <property type="entry name" value="PROKAR_LIPOPROTEIN"/>
    <property type="match status" value="1"/>
</dbReference>
<name>A0ABR7WUS9_9SPHI</name>
<comment type="caution">
    <text evidence="1">The sequence shown here is derived from an EMBL/GenBank/DDBJ whole genome shotgun (WGS) entry which is preliminary data.</text>
</comment>
<evidence type="ECO:0000313" key="1">
    <source>
        <dbReference type="EMBL" id="MBD1366061.1"/>
    </source>
</evidence>
<keyword evidence="2" id="KW-1185">Reference proteome</keyword>
<organism evidence="1 2">
    <name type="scientific">Mucilaginibacter pankratovii</name>
    <dbReference type="NCBI Taxonomy" id="2772110"/>
    <lineage>
        <taxon>Bacteria</taxon>
        <taxon>Pseudomonadati</taxon>
        <taxon>Bacteroidota</taxon>
        <taxon>Sphingobacteriia</taxon>
        <taxon>Sphingobacteriales</taxon>
        <taxon>Sphingobacteriaceae</taxon>
        <taxon>Mucilaginibacter</taxon>
    </lineage>
</organism>
<dbReference type="EMBL" id="JACWMY010000011">
    <property type="protein sequence ID" value="MBD1366061.1"/>
    <property type="molecule type" value="Genomic_DNA"/>
</dbReference>
<dbReference type="RefSeq" id="WP_191190723.1">
    <property type="nucleotide sequence ID" value="NZ_JACWMY010000011.1"/>
</dbReference>
<gene>
    <name evidence="1" type="ORF">IDJ77_19780</name>
</gene>
<proteinExistence type="predicted"/>
<evidence type="ECO:0000313" key="2">
    <source>
        <dbReference type="Proteomes" id="UP000606600"/>
    </source>
</evidence>
<sequence>MIRVTPNLHGCFVVAFIAIFLLGCSKPGYWKNDEIKEGRREDMHELNEKAFHLIKKGDTEALGSLLSKELIGDANNDARMRNIGHALVIDTFKRLDEYYVVNKYLGKDTIKSNLKNANAYSLIYPAVAQEMYFMHFIQAKKEVPNKQVVTVGYAKYSYGWKICFMDMQPYGFNGKNAQELFEIAKEQYSKGQLIDALNNINLAIISLRPNEIWVYDNEPEVYRFYNKVTADANKAYKFPTPVDDLLSRPYIVSINNKTTREGSFPQITYVTKVKLKDTAAIKAENLLIRKALGKLMPGIDKNNRYIYYLAYNQQPTSENYQARYDMVDKLW</sequence>
<dbReference type="Proteomes" id="UP000606600">
    <property type="component" value="Unassembled WGS sequence"/>
</dbReference>
<accession>A0ABR7WUS9</accession>
<protein>
    <submittedName>
        <fullName evidence="1">Uncharacterized protein</fullName>
    </submittedName>
</protein>
<reference evidence="1 2" key="1">
    <citation type="submission" date="2020-09" db="EMBL/GenBank/DDBJ databases">
        <title>Novel species of Mucilaginibacter isolated from a glacier on the Tibetan Plateau.</title>
        <authorList>
            <person name="Liu Q."/>
            <person name="Xin Y.-H."/>
        </authorList>
    </citation>
    <scope>NUCLEOTIDE SEQUENCE [LARGE SCALE GENOMIC DNA]</scope>
    <source>
        <strain evidence="1 2">ZT4R22</strain>
    </source>
</reference>